<organism evidence="1 2">
    <name type="scientific">Ricinus communis</name>
    <name type="common">Castor bean</name>
    <dbReference type="NCBI Taxonomy" id="3988"/>
    <lineage>
        <taxon>Eukaryota</taxon>
        <taxon>Viridiplantae</taxon>
        <taxon>Streptophyta</taxon>
        <taxon>Embryophyta</taxon>
        <taxon>Tracheophyta</taxon>
        <taxon>Spermatophyta</taxon>
        <taxon>Magnoliopsida</taxon>
        <taxon>eudicotyledons</taxon>
        <taxon>Gunneridae</taxon>
        <taxon>Pentapetalae</taxon>
        <taxon>rosids</taxon>
        <taxon>fabids</taxon>
        <taxon>Malpighiales</taxon>
        <taxon>Euphorbiaceae</taxon>
        <taxon>Acalyphoideae</taxon>
        <taxon>Acalypheae</taxon>
        <taxon>Ricinus</taxon>
    </lineage>
</organism>
<evidence type="ECO:0000313" key="2">
    <source>
        <dbReference type="Proteomes" id="UP000008311"/>
    </source>
</evidence>
<proteinExistence type="predicted"/>
<dbReference type="EMBL" id="EQ973787">
    <property type="protein sequence ID" value="EEF47901.1"/>
    <property type="molecule type" value="Genomic_DNA"/>
</dbReference>
<gene>
    <name evidence="1" type="ORF">RCOM_1668100</name>
</gene>
<dbReference type="Proteomes" id="UP000008311">
    <property type="component" value="Unassembled WGS sequence"/>
</dbReference>
<accession>B9RL82</accession>
<dbReference type="InParanoid" id="B9RL82"/>
<dbReference type="AlphaFoldDB" id="B9RL82"/>
<name>B9RL82_RICCO</name>
<sequence>MINSLDHSIVIKEEYDTLLLVQPATHYAFRQHAKSAMFPDTLASTSPLYQSTGCKSQPIFYGLCKSGLRGTSSHDLRECASSSIGHGAVECLLGFLA</sequence>
<protein>
    <submittedName>
        <fullName evidence="1">Uncharacterized protein</fullName>
    </submittedName>
</protein>
<evidence type="ECO:0000313" key="1">
    <source>
        <dbReference type="EMBL" id="EEF47901.1"/>
    </source>
</evidence>
<keyword evidence="2" id="KW-1185">Reference proteome</keyword>
<reference evidence="2" key="1">
    <citation type="journal article" date="2010" name="Nat. Biotechnol.">
        <title>Draft genome sequence of the oilseed species Ricinus communis.</title>
        <authorList>
            <person name="Chan A.P."/>
            <person name="Crabtree J."/>
            <person name="Zhao Q."/>
            <person name="Lorenzi H."/>
            <person name="Orvis J."/>
            <person name="Puiu D."/>
            <person name="Melake-Berhan A."/>
            <person name="Jones K.M."/>
            <person name="Redman J."/>
            <person name="Chen G."/>
            <person name="Cahoon E.B."/>
            <person name="Gedil M."/>
            <person name="Stanke M."/>
            <person name="Haas B.J."/>
            <person name="Wortman J.R."/>
            <person name="Fraser-Liggett C.M."/>
            <person name="Ravel J."/>
            <person name="Rabinowicz P.D."/>
        </authorList>
    </citation>
    <scope>NUCLEOTIDE SEQUENCE [LARGE SCALE GENOMIC DNA]</scope>
    <source>
        <strain evidence="2">cv. Hale</strain>
    </source>
</reference>